<sequence>MTTPYRQPTPNGQWYQFDPNVHFYYDDQGRIHYYDPNTNQECHYQPPPTQYQSHYQTPPTSHYPANYQTQAAHYPLYNYTQPISRQATPDVLLPCPEPTCTGENKPKSKFCEECGRPLGPMSRSATPRTTTSTPPVYTRVISPPVVSAQPATYSPQTDPLQRAKGCPLVTFGFGGKILVTFPQRVPDYYANTVTSRPGPIRFKNLKDLVPLENPAVFPVLFDSRVGTKQKKKEIGIYINQKLDSFQKEQALLSPESAEYYRMEAKRILWQLIQVYVETEGHIDDKDKMDQAILQIIRCPIISSEDDTHFSLPSQTNNTLQEDDLSDQLLSKIEHYLLNGDRVGAVNYAIQEDLWAHALIISSCVGKDLWQKVITSFVDREMNATPEMRQSRTFHNIAGYNQPLRVLYSLFSGVGSAAMKEFIIYNVQYVNAPYCSITSKPIADIKQLSKWRDTLAIILANRTANDAEALTALGDIMKEQGWIEAAHICYLLSPQTSIHSGVDTMNVRLSLIGSDRCLTESIGLTEIYEFGHHLKHTGCLPFLQGYKLAHAWVLADYGFLDEARRYHEAVDEAIRSFTGKSPYLHQPLIDQLSAFETHLENATGKKSSVDPSSWLKPKFQKKTLTSLWGSLEGSFTKFVSGEEIPTEESTLTRKSTEIMGRYT</sequence>
<organism evidence="9 10">
    <name type="scientific">Rhizopus oryzae</name>
    <name type="common">Mucormycosis agent</name>
    <name type="synonym">Rhizopus arrhizus var. delemar</name>
    <dbReference type="NCBI Taxonomy" id="64495"/>
    <lineage>
        <taxon>Eukaryota</taxon>
        <taxon>Fungi</taxon>
        <taxon>Fungi incertae sedis</taxon>
        <taxon>Mucoromycota</taxon>
        <taxon>Mucoromycotina</taxon>
        <taxon>Mucoromycetes</taxon>
        <taxon>Mucorales</taxon>
        <taxon>Mucorineae</taxon>
        <taxon>Rhizopodaceae</taxon>
        <taxon>Rhizopus</taxon>
    </lineage>
</organism>
<dbReference type="Gene3D" id="1.25.40.1030">
    <property type="match status" value="1"/>
</dbReference>
<dbReference type="GO" id="GO:0070973">
    <property type="term" value="P:protein localization to endoplasmic reticulum exit site"/>
    <property type="evidence" value="ECO:0007669"/>
    <property type="project" value="TreeGrafter"/>
</dbReference>
<keyword evidence="6" id="KW-0472">Membrane</keyword>
<dbReference type="CDD" id="cd09233">
    <property type="entry name" value="ACE1-Sec16-like"/>
    <property type="match status" value="1"/>
</dbReference>
<dbReference type="GO" id="GO:0012507">
    <property type="term" value="C:ER to Golgi transport vesicle membrane"/>
    <property type="evidence" value="ECO:0007669"/>
    <property type="project" value="TreeGrafter"/>
</dbReference>
<protein>
    <recommendedName>
        <fullName evidence="6">Protein transport protein sec16</fullName>
    </recommendedName>
</protein>
<proteinExistence type="inferred from homology"/>
<evidence type="ECO:0000313" key="9">
    <source>
        <dbReference type="EMBL" id="KAG1314912.1"/>
    </source>
</evidence>
<keyword evidence="4 6" id="KW-0931">ER-Golgi transport</keyword>
<reference evidence="9" key="1">
    <citation type="journal article" date="2020" name="Microb. Genom.">
        <title>Genetic diversity of clinical and environmental Mucorales isolates obtained from an investigation of mucormycosis cases among solid organ transplant recipients.</title>
        <authorList>
            <person name="Nguyen M.H."/>
            <person name="Kaul D."/>
            <person name="Muto C."/>
            <person name="Cheng S.J."/>
            <person name="Richter R.A."/>
            <person name="Bruno V.M."/>
            <person name="Liu G."/>
            <person name="Beyhan S."/>
            <person name="Sundermann A.J."/>
            <person name="Mounaud S."/>
            <person name="Pasculle A.W."/>
            <person name="Nierman W.C."/>
            <person name="Driscoll E."/>
            <person name="Cumbie R."/>
            <person name="Clancy C.J."/>
            <person name="Dupont C.L."/>
        </authorList>
    </citation>
    <scope>NUCLEOTIDE SEQUENCE</scope>
    <source>
        <strain evidence="9">GL11</strain>
    </source>
</reference>
<dbReference type="EMBL" id="JAANQT010000078">
    <property type="protein sequence ID" value="KAG1314912.1"/>
    <property type="molecule type" value="Genomic_DNA"/>
</dbReference>
<dbReference type="GO" id="GO:0070971">
    <property type="term" value="C:endoplasmic reticulum exit site"/>
    <property type="evidence" value="ECO:0007669"/>
    <property type="project" value="TreeGrafter"/>
</dbReference>
<name>A0A9P6XJ66_RHIOR</name>
<dbReference type="Pfam" id="PF12931">
    <property type="entry name" value="TPR_Sec16"/>
    <property type="match status" value="1"/>
</dbReference>
<keyword evidence="6" id="KW-0072">Autophagy</keyword>
<evidence type="ECO:0000313" key="10">
    <source>
        <dbReference type="Proteomes" id="UP000716291"/>
    </source>
</evidence>
<evidence type="ECO:0000256" key="6">
    <source>
        <dbReference type="RuleBase" id="RU364101"/>
    </source>
</evidence>
<dbReference type="Pfam" id="PF12932">
    <property type="entry name" value="Sec16"/>
    <property type="match status" value="1"/>
</dbReference>
<feature type="domain" description="Sec16 Sec23-binding" evidence="7">
    <location>
        <begin position="332"/>
        <end position="641"/>
    </location>
</feature>
<evidence type="ECO:0000259" key="8">
    <source>
        <dbReference type="Pfam" id="PF12932"/>
    </source>
</evidence>
<evidence type="ECO:0000256" key="1">
    <source>
        <dbReference type="ARBA" id="ARBA00005927"/>
    </source>
</evidence>
<keyword evidence="2 6" id="KW-0813">Transport</keyword>
<comment type="subcellular location">
    <subcellularLocation>
        <location evidence="6">Endoplasmic reticulum membrane</location>
    </subcellularLocation>
</comment>
<dbReference type="Proteomes" id="UP000716291">
    <property type="component" value="Unassembled WGS sequence"/>
</dbReference>
<dbReference type="GO" id="GO:0015031">
    <property type="term" value="P:protein transport"/>
    <property type="evidence" value="ECO:0007669"/>
    <property type="project" value="UniProtKB-KW"/>
</dbReference>
<keyword evidence="10" id="KW-1185">Reference proteome</keyword>
<gene>
    <name evidence="9" type="ORF">G6F64_001092</name>
</gene>
<keyword evidence="3 6" id="KW-0256">Endoplasmic reticulum</keyword>
<comment type="function">
    <text evidence="5 6">Involved in the initiation of assembly of the COPII coat required for the formation of transport vesicles from the endoplasmic reticulum (ER) and the selection of cargo molecules. Also involved in autophagy.</text>
</comment>
<evidence type="ECO:0000259" key="7">
    <source>
        <dbReference type="Pfam" id="PF12931"/>
    </source>
</evidence>
<dbReference type="GO" id="GO:0006914">
    <property type="term" value="P:autophagy"/>
    <property type="evidence" value="ECO:0007669"/>
    <property type="project" value="UniProtKB-KW"/>
</dbReference>
<evidence type="ECO:0000256" key="3">
    <source>
        <dbReference type="ARBA" id="ARBA00022824"/>
    </source>
</evidence>
<accession>A0A9P6XJ66</accession>
<dbReference type="InterPro" id="IPR024340">
    <property type="entry name" value="Sec16_CCD"/>
</dbReference>
<evidence type="ECO:0000256" key="5">
    <source>
        <dbReference type="ARBA" id="ARBA00024687"/>
    </source>
</evidence>
<comment type="caution">
    <text evidence="9">The sequence shown here is derived from an EMBL/GenBank/DDBJ whole genome shotgun (WGS) entry which is preliminary data.</text>
</comment>
<dbReference type="GO" id="GO:0016192">
    <property type="term" value="P:vesicle-mediated transport"/>
    <property type="evidence" value="ECO:0007669"/>
    <property type="project" value="UniProtKB-KW"/>
</dbReference>
<evidence type="ECO:0000256" key="4">
    <source>
        <dbReference type="ARBA" id="ARBA00022892"/>
    </source>
</evidence>
<dbReference type="PANTHER" id="PTHR13402:SF6">
    <property type="entry name" value="SECRETORY 16, ISOFORM I"/>
    <property type="match status" value="1"/>
</dbReference>
<dbReference type="GO" id="GO:0007030">
    <property type="term" value="P:Golgi organization"/>
    <property type="evidence" value="ECO:0007669"/>
    <property type="project" value="TreeGrafter"/>
</dbReference>
<keyword evidence="6" id="KW-0653">Protein transport</keyword>
<dbReference type="InterPro" id="IPR024298">
    <property type="entry name" value="Sec16_Sec23-bd"/>
</dbReference>
<comment type="similarity">
    <text evidence="1 6">Belongs to the SEC16 family.</text>
</comment>
<dbReference type="AlphaFoldDB" id="A0A9P6XJ66"/>
<dbReference type="PANTHER" id="PTHR13402">
    <property type="entry name" value="RGPR-RELATED"/>
    <property type="match status" value="1"/>
</dbReference>
<evidence type="ECO:0000256" key="2">
    <source>
        <dbReference type="ARBA" id="ARBA00022448"/>
    </source>
</evidence>
<feature type="domain" description="Sec16 central conserved" evidence="8">
    <location>
        <begin position="166"/>
        <end position="280"/>
    </location>
</feature>
<dbReference type="GO" id="GO:0005789">
    <property type="term" value="C:endoplasmic reticulum membrane"/>
    <property type="evidence" value="ECO:0007669"/>
    <property type="project" value="UniProtKB-SubCell"/>
</dbReference>